<evidence type="ECO:0000313" key="2">
    <source>
        <dbReference type="Proteomes" id="UP001328107"/>
    </source>
</evidence>
<evidence type="ECO:0000313" key="1">
    <source>
        <dbReference type="EMBL" id="GMR33818.1"/>
    </source>
</evidence>
<feature type="non-terminal residue" evidence="1">
    <location>
        <position position="1"/>
    </location>
</feature>
<dbReference type="EMBL" id="BTRK01000001">
    <property type="protein sequence ID" value="GMR33818.1"/>
    <property type="molecule type" value="Genomic_DNA"/>
</dbReference>
<gene>
    <name evidence="1" type="ORF">PMAYCL1PPCAC_04013</name>
</gene>
<proteinExistence type="predicted"/>
<reference evidence="2" key="1">
    <citation type="submission" date="2022-10" db="EMBL/GenBank/DDBJ databases">
        <title>Genome assembly of Pristionchus species.</title>
        <authorList>
            <person name="Yoshida K."/>
            <person name="Sommer R.J."/>
        </authorList>
    </citation>
    <scope>NUCLEOTIDE SEQUENCE [LARGE SCALE GENOMIC DNA]</scope>
    <source>
        <strain evidence="2">RS5460</strain>
    </source>
</reference>
<sequence length="69" mass="7723">GKVEHNSNLVVQLDVVEEHLEEDVGDTEERYKGSMTAVPSGTCWKPLGSCRRGESSWELDELETGIGWF</sequence>
<organism evidence="1 2">
    <name type="scientific">Pristionchus mayeri</name>
    <dbReference type="NCBI Taxonomy" id="1317129"/>
    <lineage>
        <taxon>Eukaryota</taxon>
        <taxon>Metazoa</taxon>
        <taxon>Ecdysozoa</taxon>
        <taxon>Nematoda</taxon>
        <taxon>Chromadorea</taxon>
        <taxon>Rhabditida</taxon>
        <taxon>Rhabditina</taxon>
        <taxon>Diplogasteromorpha</taxon>
        <taxon>Diplogasteroidea</taxon>
        <taxon>Neodiplogasteridae</taxon>
        <taxon>Pristionchus</taxon>
    </lineage>
</organism>
<name>A0AAN4Z408_9BILA</name>
<comment type="caution">
    <text evidence="1">The sequence shown here is derived from an EMBL/GenBank/DDBJ whole genome shotgun (WGS) entry which is preliminary data.</text>
</comment>
<accession>A0AAN4Z408</accession>
<protein>
    <submittedName>
        <fullName evidence="1">Uncharacterized protein</fullName>
    </submittedName>
</protein>
<dbReference type="Proteomes" id="UP001328107">
    <property type="component" value="Unassembled WGS sequence"/>
</dbReference>
<dbReference type="AlphaFoldDB" id="A0AAN4Z408"/>
<keyword evidence="2" id="KW-1185">Reference proteome</keyword>